<dbReference type="PANTHER" id="PTHR48056:SF81">
    <property type="entry name" value="RECEPTOR PROTEIN-TYROSINE KINASE CEPR1"/>
    <property type="match status" value="1"/>
</dbReference>
<comment type="subcellular location">
    <subcellularLocation>
        <location evidence="1">Membrane</location>
        <topology evidence="1">Single-pass membrane protein</topology>
    </subcellularLocation>
</comment>
<dbReference type="InterPro" id="IPR032675">
    <property type="entry name" value="LRR_dom_sf"/>
</dbReference>
<dbReference type="GO" id="GO:0016020">
    <property type="term" value="C:membrane"/>
    <property type="evidence" value="ECO:0007669"/>
    <property type="project" value="UniProtKB-SubCell"/>
</dbReference>
<accession>A0A9N8HIA5</accession>
<keyword evidence="3" id="KW-0677">Repeat</keyword>
<evidence type="ECO:0000256" key="6">
    <source>
        <dbReference type="ARBA" id="ARBA00023136"/>
    </source>
</evidence>
<dbReference type="InterPro" id="IPR001611">
    <property type="entry name" value="Leu-rich_rpt"/>
</dbReference>
<dbReference type="FunFam" id="3.80.10.10:FF:000095">
    <property type="entry name" value="LRR receptor-like serine/threonine-protein kinase GSO1"/>
    <property type="match status" value="1"/>
</dbReference>
<keyword evidence="4" id="KW-0547">Nucleotide-binding</keyword>
<dbReference type="EMBL" id="CAICTM010000488">
    <property type="protein sequence ID" value="CAB9511528.1"/>
    <property type="molecule type" value="Genomic_DNA"/>
</dbReference>
<dbReference type="SUPFAM" id="SSF52058">
    <property type="entry name" value="L domain-like"/>
    <property type="match status" value="2"/>
</dbReference>
<dbReference type="InterPro" id="IPR055414">
    <property type="entry name" value="LRR_R13L4/SHOC2-like"/>
</dbReference>
<keyword evidence="2" id="KW-0433">Leucine-rich repeat</keyword>
<keyword evidence="9" id="KW-1185">Reference proteome</keyword>
<dbReference type="InterPro" id="IPR003591">
    <property type="entry name" value="Leu-rich_rpt_typical-subtyp"/>
</dbReference>
<dbReference type="FunFam" id="3.80.10.10:FF:000041">
    <property type="entry name" value="LRR receptor-like serine/threonine-protein kinase ERECTA"/>
    <property type="match status" value="1"/>
</dbReference>
<dbReference type="OrthoDB" id="48557at2759"/>
<dbReference type="InterPro" id="IPR050647">
    <property type="entry name" value="Plant_LRR-RLKs"/>
</dbReference>
<protein>
    <submittedName>
        <fullName evidence="8">Serine threonine-protein kinase BRI1-like</fullName>
    </submittedName>
</protein>
<gene>
    <name evidence="8" type="ORF">SEMRO_489_G153270.1</name>
</gene>
<feature type="domain" description="Disease resistance R13L4/SHOC-2-like LRR" evidence="7">
    <location>
        <begin position="392"/>
        <end position="526"/>
    </location>
</feature>
<reference evidence="8" key="1">
    <citation type="submission" date="2020-06" db="EMBL/GenBank/DDBJ databases">
        <authorList>
            <consortium name="Plant Systems Biology data submission"/>
        </authorList>
    </citation>
    <scope>NUCLEOTIDE SEQUENCE</scope>
    <source>
        <strain evidence="8">D6</strain>
    </source>
</reference>
<dbReference type="GO" id="GO:0016301">
    <property type="term" value="F:kinase activity"/>
    <property type="evidence" value="ECO:0007669"/>
    <property type="project" value="UniProtKB-KW"/>
</dbReference>
<dbReference type="Pfam" id="PF23598">
    <property type="entry name" value="LRR_14"/>
    <property type="match status" value="1"/>
</dbReference>
<evidence type="ECO:0000313" key="9">
    <source>
        <dbReference type="Proteomes" id="UP001153069"/>
    </source>
</evidence>
<dbReference type="PANTHER" id="PTHR48056">
    <property type="entry name" value="LRR RECEPTOR-LIKE SERINE/THREONINE-PROTEIN KINASE-RELATED"/>
    <property type="match status" value="1"/>
</dbReference>
<evidence type="ECO:0000256" key="1">
    <source>
        <dbReference type="ARBA" id="ARBA00004167"/>
    </source>
</evidence>
<evidence type="ECO:0000256" key="5">
    <source>
        <dbReference type="ARBA" id="ARBA00022840"/>
    </source>
</evidence>
<dbReference type="Gene3D" id="3.80.10.10">
    <property type="entry name" value="Ribonuclease Inhibitor"/>
    <property type="match status" value="2"/>
</dbReference>
<dbReference type="GO" id="GO:0005524">
    <property type="term" value="F:ATP binding"/>
    <property type="evidence" value="ECO:0007669"/>
    <property type="project" value="UniProtKB-KW"/>
</dbReference>
<proteinExistence type="predicted"/>
<evidence type="ECO:0000259" key="7">
    <source>
        <dbReference type="Pfam" id="PF23598"/>
    </source>
</evidence>
<dbReference type="AlphaFoldDB" id="A0A9N8HIA5"/>
<evidence type="ECO:0000256" key="3">
    <source>
        <dbReference type="ARBA" id="ARBA00022737"/>
    </source>
</evidence>
<name>A0A9N8HIA5_9STRA</name>
<dbReference type="SMART" id="SM00369">
    <property type="entry name" value="LRR_TYP"/>
    <property type="match status" value="5"/>
</dbReference>
<evidence type="ECO:0000313" key="8">
    <source>
        <dbReference type="EMBL" id="CAB9511528.1"/>
    </source>
</evidence>
<evidence type="ECO:0000256" key="4">
    <source>
        <dbReference type="ARBA" id="ARBA00022741"/>
    </source>
</evidence>
<organism evidence="8 9">
    <name type="scientific">Seminavis robusta</name>
    <dbReference type="NCBI Taxonomy" id="568900"/>
    <lineage>
        <taxon>Eukaryota</taxon>
        <taxon>Sar</taxon>
        <taxon>Stramenopiles</taxon>
        <taxon>Ochrophyta</taxon>
        <taxon>Bacillariophyta</taxon>
        <taxon>Bacillariophyceae</taxon>
        <taxon>Bacillariophycidae</taxon>
        <taxon>Naviculales</taxon>
        <taxon>Naviculaceae</taxon>
        <taxon>Seminavis</taxon>
    </lineage>
</organism>
<keyword evidence="8" id="KW-0808">Transferase</keyword>
<keyword evidence="5" id="KW-0067">ATP-binding</keyword>
<keyword evidence="8" id="KW-0418">Kinase</keyword>
<evidence type="ECO:0000256" key="2">
    <source>
        <dbReference type="ARBA" id="ARBA00022614"/>
    </source>
</evidence>
<keyword evidence="6" id="KW-0472">Membrane</keyword>
<sequence>MLWYVLGEDVCTGEVTTCESVYNTKTCTEVDGNPEQCAAETKTCESVCERDNIDGYDSPCWCNQDFQGCDGNSCDYAISCSGTINCADFDNPVHCSVTRGCKWGPPAPTIPPAERSAVIQQYLVDQGVSTLVDLETTGSPQNRALTFLAANDTLRLEPPQGGIDTIEGYEFVTRYAFSVLFFSTLGPTAWLFDCNFLEPTSICFWYDILQYQDGSTELRGVFCDQTSGQPRALFLNRNELQGSLPAELGFVTTLTDVDFDHNDIGDSIPDTFQQMTNLTNLFVADNRLQGPIPAWIGNITNLKNINLSFNHMTGGLPLSLGTLENLEGLALDYNLFTSDLDVIESSDMPSLEQLYLENNQFTGALGDQFLKEMTNLKYLDISDNYIDGSIPPHLFTMPAVKVLDLHDNEFTAMPTFFNENNIMQLLALQKNQLKGFPVPTSINELKGLKHLDLSQNEFTGEIPATIGSMSNLTYLFLAQNDFEVNSIPSWIEGLTKLQELSLKSTQRTGPIPSFLGDLTSLILLDLDNNNLVGTIPASLGDLWVLRILLLNRNNLTSVIPDTFANLMSLKLMFLDANDSIEGNLGDLFCDNPNFAPRPPVLIASCDICNITPGCCALCCEGTTECNTGIYVPDLDPIWQNSYQRTEFTFGRDDYVDKNRTLDLDVDNSTMSEELP</sequence>
<dbReference type="Pfam" id="PF00560">
    <property type="entry name" value="LRR_1"/>
    <property type="match status" value="2"/>
</dbReference>
<dbReference type="Proteomes" id="UP001153069">
    <property type="component" value="Unassembled WGS sequence"/>
</dbReference>
<comment type="caution">
    <text evidence="8">The sequence shown here is derived from an EMBL/GenBank/DDBJ whole genome shotgun (WGS) entry which is preliminary data.</text>
</comment>